<evidence type="ECO:0000313" key="4">
    <source>
        <dbReference type="EMBL" id="MXU64762.1"/>
    </source>
</evidence>
<dbReference type="Gene3D" id="3.40.50.150">
    <property type="entry name" value="Vaccinia Virus protein VP39"/>
    <property type="match status" value="1"/>
</dbReference>
<evidence type="ECO:0000256" key="1">
    <source>
        <dbReference type="ARBA" id="ARBA00022603"/>
    </source>
</evidence>
<dbReference type="PANTHER" id="PTHR13090:SF1">
    <property type="entry name" value="ARGININE-HYDROXYLASE NDUFAF5, MITOCHONDRIAL"/>
    <property type="match status" value="1"/>
</dbReference>
<dbReference type="Pfam" id="PF08241">
    <property type="entry name" value="Methyltransf_11"/>
    <property type="match status" value="1"/>
</dbReference>
<dbReference type="InterPro" id="IPR029063">
    <property type="entry name" value="SAM-dependent_MTases_sf"/>
</dbReference>
<dbReference type="Proteomes" id="UP000436016">
    <property type="component" value="Unassembled WGS sequence"/>
</dbReference>
<reference evidence="4 5" key="1">
    <citation type="submission" date="2019-12" db="EMBL/GenBank/DDBJ databases">
        <title>Strain KN286 was isolated from seawater, which was collected from Caroline Seamount in the tropical western Pacific.</title>
        <authorList>
            <person name="Wang Q."/>
        </authorList>
    </citation>
    <scope>NUCLEOTIDE SEQUENCE [LARGE SCALE GENOMIC DNA]</scope>
    <source>
        <strain evidence="4 5">KN286</strain>
    </source>
</reference>
<accession>A0A6B0TU45</accession>
<dbReference type="GO" id="GO:0008757">
    <property type="term" value="F:S-adenosylmethionine-dependent methyltransferase activity"/>
    <property type="evidence" value="ECO:0007669"/>
    <property type="project" value="InterPro"/>
</dbReference>
<comment type="caution">
    <text evidence="4">The sequence shown here is derived from an EMBL/GenBank/DDBJ whole genome shotgun (WGS) entry which is preliminary data.</text>
</comment>
<dbReference type="InterPro" id="IPR013216">
    <property type="entry name" value="Methyltransf_11"/>
</dbReference>
<name>A0A6B0TU45_9RHOB</name>
<evidence type="ECO:0000313" key="5">
    <source>
        <dbReference type="Proteomes" id="UP000436016"/>
    </source>
</evidence>
<keyword evidence="2 4" id="KW-0808">Transferase</keyword>
<dbReference type="SUPFAM" id="SSF53335">
    <property type="entry name" value="S-adenosyl-L-methionine-dependent methyltransferases"/>
    <property type="match status" value="1"/>
</dbReference>
<keyword evidence="5" id="KW-1185">Reference proteome</keyword>
<sequence>MTRPPDLFDRTLLDQRRARAARGPASATFLHEAAAAQVSERLNEVNKSFQDCAVIGPKAALWADELRSVPSVGTVATLSDTDLLDLEEGSLDLIVHGLALHWANDPVGQLVQMRRALRPDGLALAVLFGGQTLSELRRAMAEAETLCEGGLSPRVAPMGELRDLGGLLQRAGLALPVADSDTLTVSYQSALHLMQDLRAMGETNVMAARRKQFLRRTTLASAVEIYGRHFAEPGGSGRVIATFELVFLTGWAPSADQPQPLRPGSATARLADALGTVEQSGGEKAGG</sequence>
<evidence type="ECO:0000259" key="3">
    <source>
        <dbReference type="Pfam" id="PF08241"/>
    </source>
</evidence>
<dbReference type="InterPro" id="IPR050602">
    <property type="entry name" value="Malonyl-ACP_OMT"/>
</dbReference>
<dbReference type="GO" id="GO:0032259">
    <property type="term" value="P:methylation"/>
    <property type="evidence" value="ECO:0007669"/>
    <property type="project" value="UniProtKB-KW"/>
</dbReference>
<keyword evidence="1 4" id="KW-0489">Methyltransferase</keyword>
<dbReference type="AlphaFoldDB" id="A0A6B0TU45"/>
<evidence type="ECO:0000256" key="2">
    <source>
        <dbReference type="ARBA" id="ARBA00022679"/>
    </source>
</evidence>
<dbReference type="RefSeq" id="WP_160852443.1">
    <property type="nucleotide sequence ID" value="NZ_WUWG01000001.1"/>
</dbReference>
<proteinExistence type="predicted"/>
<organism evidence="4 5">
    <name type="scientific">Oceanomicrobium pacificus</name>
    <dbReference type="NCBI Taxonomy" id="2692916"/>
    <lineage>
        <taxon>Bacteria</taxon>
        <taxon>Pseudomonadati</taxon>
        <taxon>Pseudomonadota</taxon>
        <taxon>Alphaproteobacteria</taxon>
        <taxon>Rhodobacterales</taxon>
        <taxon>Paracoccaceae</taxon>
        <taxon>Oceanomicrobium</taxon>
    </lineage>
</organism>
<dbReference type="PANTHER" id="PTHR13090">
    <property type="entry name" value="ARGININE-HYDROXYLASE NDUFAF5, MITOCHONDRIAL"/>
    <property type="match status" value="1"/>
</dbReference>
<feature type="domain" description="Methyltransferase type 11" evidence="3">
    <location>
        <begin position="79"/>
        <end position="124"/>
    </location>
</feature>
<protein>
    <submittedName>
        <fullName evidence="4">Methyltransferase domain-containing protein</fullName>
    </submittedName>
</protein>
<gene>
    <name evidence="4" type="ORF">GSH16_04840</name>
</gene>
<dbReference type="EMBL" id="WUWG01000001">
    <property type="protein sequence ID" value="MXU64762.1"/>
    <property type="molecule type" value="Genomic_DNA"/>
</dbReference>